<name>A0A2C6KVI1_9APIC</name>
<protein>
    <submittedName>
        <fullName evidence="2">Uncharacterized protein</fullName>
    </submittedName>
</protein>
<evidence type="ECO:0000313" key="3">
    <source>
        <dbReference type="Proteomes" id="UP000221165"/>
    </source>
</evidence>
<reference evidence="2 3" key="1">
    <citation type="journal article" date="2017" name="Int. J. Parasitol.">
        <title>The genome of the protozoan parasite Cystoisospora suis and a reverse vaccinology approach to identify vaccine candidates.</title>
        <authorList>
            <person name="Palmieri N."/>
            <person name="Shrestha A."/>
            <person name="Ruttkowski B."/>
            <person name="Beck T."/>
            <person name="Vogl C."/>
            <person name="Tomley F."/>
            <person name="Blake D.P."/>
            <person name="Joachim A."/>
        </authorList>
    </citation>
    <scope>NUCLEOTIDE SEQUENCE [LARGE SCALE GENOMIC DNA]</scope>
    <source>
        <strain evidence="2 3">Wien I</strain>
    </source>
</reference>
<dbReference type="EMBL" id="MIGC01003047">
    <property type="protein sequence ID" value="PHJ20043.1"/>
    <property type="molecule type" value="Genomic_DNA"/>
</dbReference>
<proteinExistence type="predicted"/>
<sequence>MSKYSQKFDVAVIANLTTTPLLRQCGLLDPDDSSAKSNRATPPPPQSEEKQSSADNSTCDKEGDTQSSRAECFLDGCLKPDALVCVETFK</sequence>
<keyword evidence="3" id="KW-1185">Reference proteome</keyword>
<dbReference type="OrthoDB" id="10302961at2759"/>
<organism evidence="2 3">
    <name type="scientific">Cystoisospora suis</name>
    <dbReference type="NCBI Taxonomy" id="483139"/>
    <lineage>
        <taxon>Eukaryota</taxon>
        <taxon>Sar</taxon>
        <taxon>Alveolata</taxon>
        <taxon>Apicomplexa</taxon>
        <taxon>Conoidasida</taxon>
        <taxon>Coccidia</taxon>
        <taxon>Eucoccidiorida</taxon>
        <taxon>Eimeriorina</taxon>
        <taxon>Sarcocystidae</taxon>
        <taxon>Cystoisospora</taxon>
    </lineage>
</organism>
<evidence type="ECO:0000256" key="1">
    <source>
        <dbReference type="SAM" id="MobiDB-lite"/>
    </source>
</evidence>
<dbReference type="Proteomes" id="UP000221165">
    <property type="component" value="Unassembled WGS sequence"/>
</dbReference>
<dbReference type="AlphaFoldDB" id="A0A2C6KVI1"/>
<evidence type="ECO:0000313" key="2">
    <source>
        <dbReference type="EMBL" id="PHJ20043.1"/>
    </source>
</evidence>
<comment type="caution">
    <text evidence="2">The sequence shown here is derived from an EMBL/GenBank/DDBJ whole genome shotgun (WGS) entry which is preliminary data.</text>
</comment>
<feature type="region of interest" description="Disordered" evidence="1">
    <location>
        <begin position="27"/>
        <end position="65"/>
    </location>
</feature>
<dbReference type="VEuPathDB" id="ToxoDB:CSUI_006126"/>
<dbReference type="GeneID" id="94429502"/>
<gene>
    <name evidence="2" type="ORF">CSUI_006126</name>
</gene>
<dbReference type="RefSeq" id="XP_067921734.1">
    <property type="nucleotide sequence ID" value="XM_068066291.1"/>
</dbReference>
<feature type="compositionally biased region" description="Basic and acidic residues" evidence="1">
    <location>
        <begin position="47"/>
        <end position="64"/>
    </location>
</feature>
<accession>A0A2C6KVI1</accession>